<dbReference type="Pfam" id="PF13335">
    <property type="entry name" value="Mg_chelatase_C"/>
    <property type="match status" value="1"/>
</dbReference>
<sequence length="518" mass="53961">MSSDSGIARSKGVVLIGVDGAIVDVEVDLADGVVGTSIVGLPDRGVNEAKDRVRAALVNSGHRWPAKRVTISLSPAWIPKAGAVTDLAIALTMMAADQALPLESIADTVILGELALDGQVRAVRGVLPAVLAAVRAGMRAVIVPAANVEEAGLVEQVRVIGVHSLAHAFAVLSGTDEPVTPQSRDEGSSRRHSVAHRLDLSEVQGQPLAKRALEVAAAGGHHLLMMGVPGAGKTMLAERLPTIMPALSGQAAQEITAIHSLDGSLDPLNPLMQCPPFEAPHHTATLAAMVGGGSGRPQPGAVSRAHRGVLFLDEAPEFARSVVDSLREPLESGFVRVARSGFVAHFPARFQLVLAANPCPCGSTDQRGIGCHCTPMQRRRYAHKISGPLLDRIDLVVHTHGVDRAVLLSEAEAEESSATVAVRVQAAADRMAARLEGTGCDSNATIAGSQLKGSGPLAVPASALGWLRDQKSVVSGRGIDKVLRVSWTLADLAGRDRPTLADVQEAVTLRNDSARIAA</sequence>
<dbReference type="SMART" id="SM00382">
    <property type="entry name" value="AAA"/>
    <property type="match status" value="1"/>
</dbReference>
<dbReference type="SUPFAM" id="SSF54211">
    <property type="entry name" value="Ribosomal protein S5 domain 2-like"/>
    <property type="match status" value="1"/>
</dbReference>
<dbReference type="EMBL" id="CAEZVF010000077">
    <property type="protein sequence ID" value="CAB4621896.1"/>
    <property type="molecule type" value="Genomic_DNA"/>
</dbReference>
<dbReference type="InterPro" id="IPR000523">
    <property type="entry name" value="Mg_chelatse_chII-like_cat_dom"/>
</dbReference>
<dbReference type="AlphaFoldDB" id="A0A6J6I8Y6"/>
<dbReference type="EMBL" id="CAEZSO010000001">
    <property type="protein sequence ID" value="CAB4533993.1"/>
    <property type="molecule type" value="Genomic_DNA"/>
</dbReference>
<reference evidence="4" key="1">
    <citation type="submission" date="2020-05" db="EMBL/GenBank/DDBJ databases">
        <authorList>
            <person name="Chiriac C."/>
            <person name="Salcher M."/>
            <person name="Ghai R."/>
            <person name="Kavagutti S V."/>
        </authorList>
    </citation>
    <scope>NUCLEOTIDE SEQUENCE</scope>
</reference>
<dbReference type="Gene3D" id="3.30.230.10">
    <property type="match status" value="1"/>
</dbReference>
<dbReference type="InterPro" id="IPR020568">
    <property type="entry name" value="Ribosomal_Su5_D2-typ_SF"/>
</dbReference>
<evidence type="ECO:0000313" key="3">
    <source>
        <dbReference type="EMBL" id="CAB4533993.1"/>
    </source>
</evidence>
<evidence type="ECO:0000259" key="2">
    <source>
        <dbReference type="SMART" id="SM00382"/>
    </source>
</evidence>
<dbReference type="InterPro" id="IPR014721">
    <property type="entry name" value="Ribsml_uS5_D2-typ_fold_subgr"/>
</dbReference>
<dbReference type="PANTHER" id="PTHR32039">
    <property type="entry name" value="MAGNESIUM-CHELATASE SUBUNIT CHLI"/>
    <property type="match status" value="1"/>
</dbReference>
<evidence type="ECO:0000256" key="1">
    <source>
        <dbReference type="ARBA" id="ARBA00006354"/>
    </source>
</evidence>
<dbReference type="InterPro" id="IPR004482">
    <property type="entry name" value="Mg_chelat-rel"/>
</dbReference>
<proteinExistence type="inferred from homology"/>
<dbReference type="InterPro" id="IPR045006">
    <property type="entry name" value="CHLI-like"/>
</dbReference>
<gene>
    <name evidence="3" type="ORF">UFOPK1446_00004</name>
    <name evidence="4" type="ORF">UFOPK1939_00619</name>
</gene>
<feature type="domain" description="AAA+ ATPase" evidence="2">
    <location>
        <begin position="219"/>
        <end position="403"/>
    </location>
</feature>
<dbReference type="PANTHER" id="PTHR32039:SF7">
    <property type="entry name" value="COMPETENCE PROTEIN COMM"/>
    <property type="match status" value="1"/>
</dbReference>
<organism evidence="4">
    <name type="scientific">freshwater metagenome</name>
    <dbReference type="NCBI Taxonomy" id="449393"/>
    <lineage>
        <taxon>unclassified sequences</taxon>
        <taxon>metagenomes</taxon>
        <taxon>ecological metagenomes</taxon>
    </lineage>
</organism>
<protein>
    <submittedName>
        <fullName evidence="4">Unannotated protein</fullName>
    </submittedName>
</protein>
<dbReference type="NCBIfam" id="TIGR00368">
    <property type="entry name" value="YifB family Mg chelatase-like AAA ATPase"/>
    <property type="match status" value="1"/>
</dbReference>
<dbReference type="InterPro" id="IPR003593">
    <property type="entry name" value="AAA+_ATPase"/>
</dbReference>
<dbReference type="InterPro" id="IPR025158">
    <property type="entry name" value="Mg_chelat-rel_C"/>
</dbReference>
<comment type="similarity">
    <text evidence="1">Belongs to the Mg-chelatase subunits D/I family. ComM subfamily.</text>
</comment>
<dbReference type="Pfam" id="PF13541">
    <property type="entry name" value="ChlI"/>
    <property type="match status" value="1"/>
</dbReference>
<accession>A0A6J6I8Y6</accession>
<evidence type="ECO:0000313" key="4">
    <source>
        <dbReference type="EMBL" id="CAB4621896.1"/>
    </source>
</evidence>
<dbReference type="InterPro" id="IPR027417">
    <property type="entry name" value="P-loop_NTPase"/>
</dbReference>
<dbReference type="SUPFAM" id="SSF52540">
    <property type="entry name" value="P-loop containing nucleoside triphosphate hydrolases"/>
    <property type="match status" value="1"/>
</dbReference>
<dbReference type="Pfam" id="PF01078">
    <property type="entry name" value="Mg_chelatase"/>
    <property type="match status" value="1"/>
</dbReference>
<name>A0A6J6I8Y6_9ZZZZ</name>
<dbReference type="Gene3D" id="3.40.50.300">
    <property type="entry name" value="P-loop containing nucleotide triphosphate hydrolases"/>
    <property type="match status" value="1"/>
</dbReference>
<dbReference type="GO" id="GO:0005524">
    <property type="term" value="F:ATP binding"/>
    <property type="evidence" value="ECO:0007669"/>
    <property type="project" value="InterPro"/>
</dbReference>